<sequence length="110" mass="11750">MQNHQSTATPSRTSSTSTTSRPRSDADAIPPTANSSTASLAENAGAIPMQPIGVALTLITPATVIPAGPVTWRTQLRRDLWTVVLWGLLLAAVETKLPRQGIHKRKKKSV</sequence>
<feature type="compositionally biased region" description="Low complexity" evidence="1">
    <location>
        <begin position="1"/>
        <end position="21"/>
    </location>
</feature>
<gene>
    <name evidence="2" type="ORF">BLS_002538</name>
</gene>
<organism evidence="2 3">
    <name type="scientific">Venturia inaequalis</name>
    <name type="common">Apple scab fungus</name>
    <dbReference type="NCBI Taxonomy" id="5025"/>
    <lineage>
        <taxon>Eukaryota</taxon>
        <taxon>Fungi</taxon>
        <taxon>Dikarya</taxon>
        <taxon>Ascomycota</taxon>
        <taxon>Pezizomycotina</taxon>
        <taxon>Dothideomycetes</taxon>
        <taxon>Pleosporomycetidae</taxon>
        <taxon>Venturiales</taxon>
        <taxon>Venturiaceae</taxon>
        <taxon>Venturia</taxon>
    </lineage>
</organism>
<evidence type="ECO:0000256" key="1">
    <source>
        <dbReference type="SAM" id="MobiDB-lite"/>
    </source>
</evidence>
<dbReference type="AlphaFoldDB" id="A0A8H3YVU2"/>
<dbReference type="EMBL" id="WNWQ01000175">
    <property type="protein sequence ID" value="KAE9975534.1"/>
    <property type="molecule type" value="Genomic_DNA"/>
</dbReference>
<accession>A0A8H3YVU2</accession>
<name>A0A8H3YVU2_VENIN</name>
<evidence type="ECO:0000313" key="2">
    <source>
        <dbReference type="EMBL" id="KAE9975534.1"/>
    </source>
</evidence>
<evidence type="ECO:0000313" key="3">
    <source>
        <dbReference type="Proteomes" id="UP000433883"/>
    </source>
</evidence>
<protein>
    <submittedName>
        <fullName evidence="2">Uncharacterized protein</fullName>
    </submittedName>
</protein>
<proteinExistence type="predicted"/>
<feature type="region of interest" description="Disordered" evidence="1">
    <location>
        <begin position="1"/>
        <end position="40"/>
    </location>
</feature>
<reference evidence="2 3" key="1">
    <citation type="submission" date="2019-11" db="EMBL/GenBank/DDBJ databases">
        <title>Venturia inaequalis Genome Resource.</title>
        <authorList>
            <person name="Lichtner F.J."/>
        </authorList>
    </citation>
    <scope>NUCLEOTIDE SEQUENCE [LARGE SCALE GENOMIC DNA]</scope>
    <source>
        <strain evidence="2">Bline_iso_100314</strain>
    </source>
</reference>
<dbReference type="Proteomes" id="UP000433883">
    <property type="component" value="Unassembled WGS sequence"/>
</dbReference>
<comment type="caution">
    <text evidence="2">The sequence shown here is derived from an EMBL/GenBank/DDBJ whole genome shotgun (WGS) entry which is preliminary data.</text>
</comment>